<reference evidence="5 6" key="1">
    <citation type="submission" date="2016-03" db="EMBL/GenBank/DDBJ databases">
        <title>Comparative genomics of Pseudogymnoascus destructans, the fungus causing white-nose syndrome of bats.</title>
        <authorList>
            <person name="Palmer J.M."/>
            <person name="Drees K.P."/>
            <person name="Foster J.T."/>
            <person name="Lindner D.L."/>
        </authorList>
    </citation>
    <scope>NUCLEOTIDE SEQUENCE [LARGE SCALE GENOMIC DNA]</scope>
    <source>
        <strain evidence="5 6">UAMH 10579</strain>
    </source>
</reference>
<feature type="active site" description="Nucleophile" evidence="1">
    <location>
        <position position="364"/>
    </location>
</feature>
<feature type="region of interest" description="Disordered" evidence="4">
    <location>
        <begin position="1"/>
        <end position="196"/>
    </location>
</feature>
<dbReference type="Gene3D" id="3.30.870.10">
    <property type="entry name" value="Endonuclease Chain A"/>
    <property type="match status" value="2"/>
</dbReference>
<feature type="site" description="Interaction with DNA" evidence="3">
    <location>
        <position position="636"/>
    </location>
</feature>
<dbReference type="PROSITE" id="PS50330">
    <property type="entry name" value="UIM"/>
    <property type="match status" value="1"/>
</dbReference>
<gene>
    <name evidence="5" type="ORF">VE01_02351</name>
</gene>
<proteinExistence type="predicted"/>
<dbReference type="GO" id="GO:0005634">
    <property type="term" value="C:nucleus"/>
    <property type="evidence" value="ECO:0007669"/>
    <property type="project" value="InterPro"/>
</dbReference>
<keyword evidence="6" id="KW-1185">Reference proteome</keyword>
<evidence type="ECO:0000313" key="5">
    <source>
        <dbReference type="EMBL" id="OBT98974.1"/>
    </source>
</evidence>
<sequence>MSHQSSDEDDDLNKAIALSLQDSEQLSSPAPKWPVVIDLISDDDTDTDDLDQPTIRDKLPPGSGQKRPAVSDNEIKREGSLVIRPQVQSPETKHTNSQAATKPVNQTGKEITEPSDIKKPTAMMSGLGGLDRKKMEEERLARAEKRKASSSQPENSDVAQPPLKKATLGSGLKSSGMPGRPLTDKLAGGNAAGKSDSKVALHPMHMKAAAEFLIPSQLMKSEPAVLADIERFTPGPDDTRRLEDFKHAKIPEAGPSNDQQARMGSGVQYPHGVVKQTWAFGFPRSGDIKIEEVLQKNDLDLAVLSSFQWDQEWILSKVNMARTKLILIAQAVSRDDQEEVRKSAPSNVRFCFPANKDETVSTMHSKLQLLAHPSHLRVVVPSANLVPYDWGETGVMENTVFLIDLPRLAANEVVSIENITPFCRELRRFLKAQGLDSKITDSLLKFDFSQTAGLAFVHSIGGNHTENDWKTIGYPGLGSAIQELGLANSDPLNVTFVSASIGALTDDFMLAILLACKGNDGLKELTWRTSTTPASRKRTPEEETLLMEMEEGFRIMFPSHETVRTSKYGTNSGGTICLDPKHYHREQFPKELFRDCKSKRTGLLLHSKLLFTAPTHMNADGDRGKAWAYVGSANLSESAWGRLTKNKSTKKVKLYCRNWECGVVIPVNRSAASQNTDTPATTPQQTAQDHDIDISSIFKGVVPVPMDYPGLEYGQGRPWFRNEQ</sequence>
<dbReference type="Pfam" id="PF06087">
    <property type="entry name" value="Tyr-DNA_phospho"/>
    <property type="match status" value="1"/>
</dbReference>
<organism evidence="5 6">
    <name type="scientific">Pseudogymnoascus verrucosus</name>
    <dbReference type="NCBI Taxonomy" id="342668"/>
    <lineage>
        <taxon>Eukaryota</taxon>
        <taxon>Fungi</taxon>
        <taxon>Dikarya</taxon>
        <taxon>Ascomycota</taxon>
        <taxon>Pezizomycotina</taxon>
        <taxon>Leotiomycetes</taxon>
        <taxon>Thelebolales</taxon>
        <taxon>Thelebolaceae</taxon>
        <taxon>Pseudogymnoascus</taxon>
    </lineage>
</organism>
<evidence type="ECO:0000256" key="2">
    <source>
        <dbReference type="PIRSR" id="PIRSR610347-2"/>
    </source>
</evidence>
<feature type="compositionally biased region" description="Basic and acidic residues" evidence="4">
    <location>
        <begin position="110"/>
        <end position="119"/>
    </location>
</feature>
<evidence type="ECO:0000256" key="3">
    <source>
        <dbReference type="PIRSR" id="PIRSR610347-3"/>
    </source>
</evidence>
<feature type="compositionally biased region" description="Basic and acidic residues" evidence="4">
    <location>
        <begin position="130"/>
        <end position="147"/>
    </location>
</feature>
<reference evidence="6" key="2">
    <citation type="journal article" date="2018" name="Nat. Commun.">
        <title>Extreme sensitivity to ultraviolet light in the fungal pathogen causing white-nose syndrome of bats.</title>
        <authorList>
            <person name="Palmer J.M."/>
            <person name="Drees K.P."/>
            <person name="Foster J.T."/>
            <person name="Lindner D.L."/>
        </authorList>
    </citation>
    <scope>NUCLEOTIDE SEQUENCE [LARGE SCALE GENOMIC DNA]</scope>
    <source>
        <strain evidence="6">UAMH 10579</strain>
    </source>
</reference>
<dbReference type="InterPro" id="IPR010347">
    <property type="entry name" value="Tdp1"/>
</dbReference>
<dbReference type="CDD" id="cd09122">
    <property type="entry name" value="PLDc_Tdp1_1"/>
    <property type="match status" value="1"/>
</dbReference>
<feature type="binding site" evidence="2">
    <location>
        <position position="366"/>
    </location>
    <ligand>
        <name>substrate</name>
    </ligand>
</feature>
<dbReference type="AlphaFoldDB" id="A0A1B8GT10"/>
<dbReference type="OrthoDB" id="47785at2759"/>
<feature type="binding site" evidence="2">
    <location>
        <position position="608"/>
    </location>
    <ligand>
        <name>substrate</name>
    </ligand>
</feature>
<dbReference type="SUPFAM" id="SSF56024">
    <property type="entry name" value="Phospholipase D/nuclease"/>
    <property type="match status" value="2"/>
</dbReference>
<dbReference type="GeneID" id="28835737"/>
<dbReference type="PANTHER" id="PTHR12415:SF4">
    <property type="entry name" value="TYROSYL-DNA PHOSPHODIESTERASE DOMAIN-CONTAINING PROTEIN"/>
    <property type="match status" value="1"/>
</dbReference>
<feature type="compositionally biased region" description="Acidic residues" evidence="4">
    <location>
        <begin position="40"/>
        <end position="51"/>
    </location>
</feature>
<name>A0A1B8GT10_9PEZI</name>
<feature type="compositionally biased region" description="Polar residues" evidence="4">
    <location>
        <begin position="86"/>
        <end position="109"/>
    </location>
</feature>
<dbReference type="GO" id="GO:0006281">
    <property type="term" value="P:DNA repair"/>
    <property type="evidence" value="ECO:0007669"/>
    <property type="project" value="InterPro"/>
</dbReference>
<accession>A0A1B8GT10</accession>
<dbReference type="GO" id="GO:0003697">
    <property type="term" value="F:single-stranded DNA binding"/>
    <property type="evidence" value="ECO:0007669"/>
    <property type="project" value="TreeGrafter"/>
</dbReference>
<dbReference type="GO" id="GO:0017005">
    <property type="term" value="F:3'-tyrosyl-DNA phosphodiesterase activity"/>
    <property type="evidence" value="ECO:0007669"/>
    <property type="project" value="TreeGrafter"/>
</dbReference>
<dbReference type="PANTHER" id="PTHR12415">
    <property type="entry name" value="TYROSYL-DNA PHOSPHODIESTERASE 1"/>
    <property type="match status" value="1"/>
</dbReference>
<dbReference type="GO" id="GO:0003690">
    <property type="term" value="F:double-stranded DNA binding"/>
    <property type="evidence" value="ECO:0007669"/>
    <property type="project" value="TreeGrafter"/>
</dbReference>
<evidence type="ECO:0000313" key="6">
    <source>
        <dbReference type="Proteomes" id="UP000091956"/>
    </source>
</evidence>
<dbReference type="Proteomes" id="UP000091956">
    <property type="component" value="Unassembled WGS sequence"/>
</dbReference>
<protein>
    <recommendedName>
        <fullName evidence="7">PLD phosphodiesterase domain-containing protein</fullName>
    </recommendedName>
</protein>
<dbReference type="RefSeq" id="XP_018132707.1">
    <property type="nucleotide sequence ID" value="XM_018271861.1"/>
</dbReference>
<evidence type="ECO:0000256" key="1">
    <source>
        <dbReference type="PIRSR" id="PIRSR610347-1"/>
    </source>
</evidence>
<dbReference type="STRING" id="342668.A0A1B8GT10"/>
<dbReference type="Pfam" id="PF02809">
    <property type="entry name" value="UIM"/>
    <property type="match status" value="1"/>
</dbReference>
<evidence type="ECO:0008006" key="7">
    <source>
        <dbReference type="Google" id="ProtNLM"/>
    </source>
</evidence>
<dbReference type="EMBL" id="KV460214">
    <property type="protein sequence ID" value="OBT98974.1"/>
    <property type="molecule type" value="Genomic_DNA"/>
</dbReference>
<dbReference type="InterPro" id="IPR003903">
    <property type="entry name" value="UIM_dom"/>
</dbReference>
<evidence type="ECO:0000256" key="4">
    <source>
        <dbReference type="SAM" id="MobiDB-lite"/>
    </source>
</evidence>
<feature type="active site" description="Proton donor/acceptor" evidence="1">
    <location>
        <position position="606"/>
    </location>
</feature>